<gene>
    <name evidence="1" type="ORF">C1H46_010975</name>
</gene>
<sequence>MDMDGEDPIDGTAGTEAPISSLAQVQNVCCLGASLSGVVNMLVMASNHHDVEKVIRMGRGLDFTLIRISELEGSVLPTTCTTANIFSIITA</sequence>
<protein>
    <submittedName>
        <fullName evidence="1">Uncharacterized protein</fullName>
    </submittedName>
</protein>
<evidence type="ECO:0000313" key="1">
    <source>
        <dbReference type="EMBL" id="TQE03410.1"/>
    </source>
</evidence>
<accession>A0A540MYI6</accession>
<dbReference type="AlphaFoldDB" id="A0A540MYI6"/>
<keyword evidence="2" id="KW-1185">Reference proteome</keyword>
<dbReference type="EMBL" id="VIEB01000155">
    <property type="protein sequence ID" value="TQE03410.1"/>
    <property type="molecule type" value="Genomic_DNA"/>
</dbReference>
<comment type="caution">
    <text evidence="1">The sequence shown here is derived from an EMBL/GenBank/DDBJ whole genome shotgun (WGS) entry which is preliminary data.</text>
</comment>
<evidence type="ECO:0000313" key="2">
    <source>
        <dbReference type="Proteomes" id="UP000315295"/>
    </source>
</evidence>
<name>A0A540MYI6_MALBA</name>
<reference evidence="1 2" key="1">
    <citation type="journal article" date="2019" name="G3 (Bethesda)">
        <title>Sequencing of a Wild Apple (Malus baccata) Genome Unravels the Differences Between Cultivated and Wild Apple Species Regarding Disease Resistance and Cold Tolerance.</title>
        <authorList>
            <person name="Chen X."/>
        </authorList>
    </citation>
    <scope>NUCLEOTIDE SEQUENCE [LARGE SCALE GENOMIC DNA]</scope>
    <source>
        <strain evidence="2">cv. Shandingzi</strain>
        <tissue evidence="1">Leaves</tissue>
    </source>
</reference>
<proteinExistence type="predicted"/>
<organism evidence="1 2">
    <name type="scientific">Malus baccata</name>
    <name type="common">Siberian crab apple</name>
    <name type="synonym">Pyrus baccata</name>
    <dbReference type="NCBI Taxonomy" id="106549"/>
    <lineage>
        <taxon>Eukaryota</taxon>
        <taxon>Viridiplantae</taxon>
        <taxon>Streptophyta</taxon>
        <taxon>Embryophyta</taxon>
        <taxon>Tracheophyta</taxon>
        <taxon>Spermatophyta</taxon>
        <taxon>Magnoliopsida</taxon>
        <taxon>eudicotyledons</taxon>
        <taxon>Gunneridae</taxon>
        <taxon>Pentapetalae</taxon>
        <taxon>rosids</taxon>
        <taxon>fabids</taxon>
        <taxon>Rosales</taxon>
        <taxon>Rosaceae</taxon>
        <taxon>Amygdaloideae</taxon>
        <taxon>Maleae</taxon>
        <taxon>Malus</taxon>
    </lineage>
</organism>
<dbReference type="Proteomes" id="UP000315295">
    <property type="component" value="Unassembled WGS sequence"/>
</dbReference>